<gene>
    <name evidence="2" type="ORF">DY252_16890</name>
</gene>
<keyword evidence="3" id="KW-1185">Reference proteome</keyword>
<dbReference type="SUPFAM" id="SSF47473">
    <property type="entry name" value="EF-hand"/>
    <property type="match status" value="1"/>
</dbReference>
<dbReference type="InterPro" id="IPR018247">
    <property type="entry name" value="EF_Hand_1_Ca_BS"/>
</dbReference>
<dbReference type="InterPro" id="IPR002048">
    <property type="entry name" value="EF_hand_dom"/>
</dbReference>
<dbReference type="Gene3D" id="1.10.238.10">
    <property type="entry name" value="EF-hand"/>
    <property type="match status" value="1"/>
</dbReference>
<dbReference type="PROSITE" id="PS50222">
    <property type="entry name" value="EF_HAND_2"/>
    <property type="match status" value="1"/>
</dbReference>
<dbReference type="Pfam" id="PF13202">
    <property type="entry name" value="EF-hand_5"/>
    <property type="match status" value="2"/>
</dbReference>
<proteinExistence type="predicted"/>
<dbReference type="PROSITE" id="PS00018">
    <property type="entry name" value="EF_HAND_1"/>
    <property type="match status" value="1"/>
</dbReference>
<evidence type="ECO:0000259" key="1">
    <source>
        <dbReference type="PROSITE" id="PS50222"/>
    </source>
</evidence>
<name>A0ABM6Y188_9PROT</name>
<accession>A0ABM6Y188</accession>
<reference evidence="2 3" key="1">
    <citation type="submission" date="2018-08" db="EMBL/GenBank/DDBJ databases">
        <title>Complete genome sequence of type strain Thalassospira indica MCCC 1A01103T, isolated from isolated from deep seawater of the Indian Ocean.</title>
        <authorList>
            <person name="Liu Y."/>
        </authorList>
    </citation>
    <scope>NUCLEOTIDE SEQUENCE [LARGE SCALE GENOMIC DNA]</scope>
    <source>
        <strain evidence="2 3">PB8BT</strain>
    </source>
</reference>
<evidence type="ECO:0000313" key="3">
    <source>
        <dbReference type="Proteomes" id="UP000256971"/>
    </source>
</evidence>
<feature type="domain" description="EF-hand" evidence="1">
    <location>
        <begin position="134"/>
        <end position="162"/>
    </location>
</feature>
<evidence type="ECO:0000313" key="2">
    <source>
        <dbReference type="EMBL" id="AXO15708.1"/>
    </source>
</evidence>
<sequence>MKDDLRTMFSPLRSRRLTMKRFLAITAIGLMLAGALGVAQAQQGTQMMNQTGQGMMQGQGTMQGSGMMMGQGQGQGMGMGYGAGNMMGLRNGTMGPGMMNGGMMMGGMMGKMHGPEMMIVMMDTNGDGQLQLEEFQAVHNRMFNYLDENGDGQLTVDELRQR</sequence>
<dbReference type="EMBL" id="CP031555">
    <property type="protein sequence ID" value="AXO15708.1"/>
    <property type="molecule type" value="Genomic_DNA"/>
</dbReference>
<dbReference type="InterPro" id="IPR011992">
    <property type="entry name" value="EF-hand-dom_pair"/>
</dbReference>
<organism evidence="2 3">
    <name type="scientific">Thalassospira indica</name>
    <dbReference type="NCBI Taxonomy" id="1891279"/>
    <lineage>
        <taxon>Bacteria</taxon>
        <taxon>Pseudomonadati</taxon>
        <taxon>Pseudomonadota</taxon>
        <taxon>Alphaproteobacteria</taxon>
        <taxon>Rhodospirillales</taxon>
        <taxon>Thalassospiraceae</taxon>
        <taxon>Thalassospira</taxon>
    </lineage>
</organism>
<protein>
    <submittedName>
        <fullName evidence="2">EF-hand domain-containing protein</fullName>
    </submittedName>
</protein>
<dbReference type="Proteomes" id="UP000256971">
    <property type="component" value="Chromosome"/>
</dbReference>